<dbReference type="Proteomes" id="UP000000788">
    <property type="component" value="Chromosome"/>
</dbReference>
<keyword evidence="1" id="KW-0808">Transferase</keyword>
<dbReference type="STRING" id="93059.P9211_07061"/>
<evidence type="ECO:0000313" key="2">
    <source>
        <dbReference type="Proteomes" id="UP000000788"/>
    </source>
</evidence>
<sequence>MEFLLFLGSQEKEILELVYKANYSVEENTPLCLLGEKYFGFLKKDQKRIVICTENAKSHGGYNLSRSIGYQDDYKTGLMIRRAIRHESVHVAQECNNGNLLNLKNKKNAKISEQKLGALKGSVKLTGNLEKEYEAYLIEDQPRKVIAALKKYCF</sequence>
<gene>
    <name evidence="1" type="ordered locus">P9211_07061</name>
</gene>
<organism evidence="1 2">
    <name type="scientific">Prochlorococcus marinus (strain MIT 9211)</name>
    <dbReference type="NCBI Taxonomy" id="93059"/>
    <lineage>
        <taxon>Bacteria</taxon>
        <taxon>Bacillati</taxon>
        <taxon>Cyanobacteriota</taxon>
        <taxon>Cyanophyceae</taxon>
        <taxon>Synechococcales</taxon>
        <taxon>Prochlorococcaceae</taxon>
        <taxon>Prochlorococcus</taxon>
    </lineage>
</organism>
<dbReference type="GO" id="GO:0008168">
    <property type="term" value="F:methyltransferase activity"/>
    <property type="evidence" value="ECO:0007669"/>
    <property type="project" value="UniProtKB-KW"/>
</dbReference>
<dbReference type="AlphaFoldDB" id="A9B9X5"/>
<proteinExistence type="predicted"/>
<dbReference type="HOGENOM" id="CLU_1720727_0_0_3"/>
<keyword evidence="1" id="KW-0489">Methyltransferase</keyword>
<dbReference type="OrthoDB" id="540458at2"/>
<name>A9B9X5_PROM4</name>
<accession>A9B9X5</accession>
<dbReference type="RefSeq" id="WP_012195259.1">
    <property type="nucleotide sequence ID" value="NC_009976.1"/>
</dbReference>
<dbReference type="eggNOG" id="ENOG502ZF62">
    <property type="taxonomic scope" value="Bacteria"/>
</dbReference>
<protein>
    <submittedName>
        <fullName evidence="1">Possible Serine hydroxymethyltransferase</fullName>
    </submittedName>
</protein>
<dbReference type="GO" id="GO:0032259">
    <property type="term" value="P:methylation"/>
    <property type="evidence" value="ECO:0007669"/>
    <property type="project" value="UniProtKB-KW"/>
</dbReference>
<dbReference type="KEGG" id="pmj:P9211_07061"/>
<reference evidence="1 2" key="1">
    <citation type="journal article" date="2007" name="PLoS Genet.">
        <title>Patterns and implications of gene gain and loss in the evolution of Prochlorococcus.</title>
        <authorList>
            <person name="Kettler G.C."/>
            <person name="Martiny A.C."/>
            <person name="Huang K."/>
            <person name="Zucker J."/>
            <person name="Coleman M.L."/>
            <person name="Rodrigue S."/>
            <person name="Chen F."/>
            <person name="Lapidus A."/>
            <person name="Ferriera S."/>
            <person name="Johnson J."/>
            <person name="Steglich C."/>
            <person name="Church G.M."/>
            <person name="Richardson P."/>
            <person name="Chisholm S.W."/>
        </authorList>
    </citation>
    <scope>NUCLEOTIDE SEQUENCE [LARGE SCALE GENOMIC DNA]</scope>
    <source>
        <strain evidence="2">MIT 9211</strain>
    </source>
</reference>
<evidence type="ECO:0000313" key="1">
    <source>
        <dbReference type="EMBL" id="ABX08637.1"/>
    </source>
</evidence>
<dbReference type="EMBL" id="CP000878">
    <property type="protein sequence ID" value="ABX08637.1"/>
    <property type="molecule type" value="Genomic_DNA"/>
</dbReference>
<keyword evidence="2" id="KW-1185">Reference proteome</keyword>